<proteinExistence type="predicted"/>
<evidence type="ECO:0000313" key="1">
    <source>
        <dbReference type="EMBL" id="KAH8000216.1"/>
    </source>
</evidence>
<protein>
    <submittedName>
        <fullName evidence="1">Uncharacterized protein</fullName>
    </submittedName>
</protein>
<dbReference type="EMBL" id="CM037618">
    <property type="protein sequence ID" value="KAH8000216.1"/>
    <property type="molecule type" value="Genomic_DNA"/>
</dbReference>
<dbReference type="Proteomes" id="UP000827872">
    <property type="component" value="Linkage Group LG05"/>
</dbReference>
<reference evidence="1" key="1">
    <citation type="submission" date="2021-08" db="EMBL/GenBank/DDBJ databases">
        <title>The first chromosome-level gecko genome reveals the dynamic sex chromosomes of Neotropical dwarf geckos (Sphaerodactylidae: Sphaerodactylus).</title>
        <authorList>
            <person name="Pinto B.J."/>
            <person name="Keating S.E."/>
            <person name="Gamble T."/>
        </authorList>
    </citation>
    <scope>NUCLEOTIDE SEQUENCE</scope>
    <source>
        <strain evidence="1">TG3544</strain>
    </source>
</reference>
<evidence type="ECO:0000313" key="2">
    <source>
        <dbReference type="Proteomes" id="UP000827872"/>
    </source>
</evidence>
<organism evidence="1 2">
    <name type="scientific">Sphaerodactylus townsendi</name>
    <dbReference type="NCBI Taxonomy" id="933632"/>
    <lineage>
        <taxon>Eukaryota</taxon>
        <taxon>Metazoa</taxon>
        <taxon>Chordata</taxon>
        <taxon>Craniata</taxon>
        <taxon>Vertebrata</taxon>
        <taxon>Euteleostomi</taxon>
        <taxon>Lepidosauria</taxon>
        <taxon>Squamata</taxon>
        <taxon>Bifurcata</taxon>
        <taxon>Gekkota</taxon>
        <taxon>Sphaerodactylidae</taxon>
        <taxon>Sphaerodactylus</taxon>
    </lineage>
</organism>
<comment type="caution">
    <text evidence="1">The sequence shown here is derived from an EMBL/GenBank/DDBJ whole genome shotgun (WGS) entry which is preliminary data.</text>
</comment>
<sequence length="124" mass="14436">MVDQIIQHLLSATQFVLMTSIMFCKKYSILWDIEVLKSSYQLQMGCDEATSGSLNVECRVCGDKASGFHYGVHACEGCKGFFRRTIRMKLKYEKCERSCKIQKKNRNKCQYCRFQKCHHTENVS</sequence>
<keyword evidence="2" id="KW-1185">Reference proteome</keyword>
<accession>A0ACB8F4P2</accession>
<name>A0ACB8F4P2_9SAUR</name>
<gene>
    <name evidence="1" type="ORF">K3G42_023348</name>
</gene>